<feature type="region of interest" description="Disordered" evidence="1">
    <location>
        <begin position="152"/>
        <end position="180"/>
    </location>
</feature>
<organism evidence="3 4">
    <name type="scientific">Trichostrongylus colubriformis</name>
    <name type="common">Black scour worm</name>
    <dbReference type="NCBI Taxonomy" id="6319"/>
    <lineage>
        <taxon>Eukaryota</taxon>
        <taxon>Metazoa</taxon>
        <taxon>Ecdysozoa</taxon>
        <taxon>Nematoda</taxon>
        <taxon>Chromadorea</taxon>
        <taxon>Rhabditida</taxon>
        <taxon>Rhabditina</taxon>
        <taxon>Rhabditomorpha</taxon>
        <taxon>Strongyloidea</taxon>
        <taxon>Trichostrongylidae</taxon>
        <taxon>Trichostrongylus</taxon>
    </lineage>
</organism>
<dbReference type="SUPFAM" id="SSF48726">
    <property type="entry name" value="Immunoglobulin"/>
    <property type="match status" value="1"/>
</dbReference>
<keyword evidence="4" id="KW-1185">Reference proteome</keyword>
<dbReference type="Gene3D" id="2.60.40.10">
    <property type="entry name" value="Immunoglobulins"/>
    <property type="match status" value="1"/>
</dbReference>
<evidence type="ECO:0000313" key="3">
    <source>
        <dbReference type="EMBL" id="KAK5964557.1"/>
    </source>
</evidence>
<dbReference type="InterPro" id="IPR013098">
    <property type="entry name" value="Ig_I-set"/>
</dbReference>
<proteinExistence type="predicted"/>
<gene>
    <name evidence="3" type="ORF">GCK32_009162</name>
</gene>
<dbReference type="EMBL" id="WIXE01025657">
    <property type="protein sequence ID" value="KAK5964557.1"/>
    <property type="molecule type" value="Genomic_DNA"/>
</dbReference>
<accession>A0AAN8EYZ0</accession>
<name>A0AAN8EYZ0_TRICO</name>
<reference evidence="3 4" key="1">
    <citation type="submission" date="2019-10" db="EMBL/GenBank/DDBJ databases">
        <title>Assembly and Annotation for the nematode Trichostrongylus colubriformis.</title>
        <authorList>
            <person name="Martin J."/>
        </authorList>
    </citation>
    <scope>NUCLEOTIDE SEQUENCE [LARGE SCALE GENOMIC DNA]</scope>
    <source>
        <strain evidence="3">G859</strain>
        <tissue evidence="3">Whole worm</tissue>
    </source>
</reference>
<dbReference type="Proteomes" id="UP001331761">
    <property type="component" value="Unassembled WGS sequence"/>
</dbReference>
<dbReference type="Pfam" id="PF07679">
    <property type="entry name" value="I-set"/>
    <property type="match status" value="1"/>
</dbReference>
<feature type="compositionally biased region" description="Polar residues" evidence="1">
    <location>
        <begin position="165"/>
        <end position="180"/>
    </location>
</feature>
<evidence type="ECO:0000256" key="1">
    <source>
        <dbReference type="SAM" id="MobiDB-lite"/>
    </source>
</evidence>
<dbReference type="InterPro" id="IPR036179">
    <property type="entry name" value="Ig-like_dom_sf"/>
</dbReference>
<dbReference type="AlphaFoldDB" id="A0AAN8EYZ0"/>
<comment type="caution">
    <text evidence="3">The sequence shown here is derived from an EMBL/GenBank/DDBJ whole genome shotgun (WGS) entry which is preliminary data.</text>
</comment>
<evidence type="ECO:0000259" key="2">
    <source>
        <dbReference type="Pfam" id="PF07679"/>
    </source>
</evidence>
<protein>
    <recommendedName>
        <fullName evidence="2">Immunoglobulin I-set domain-containing protein</fullName>
    </recommendedName>
</protein>
<feature type="domain" description="Immunoglobulin I-set" evidence="2">
    <location>
        <begin position="7"/>
        <end position="50"/>
    </location>
</feature>
<dbReference type="InterPro" id="IPR013783">
    <property type="entry name" value="Ig-like_fold"/>
</dbReference>
<sequence length="180" mass="19755">MLENRMLLYTNRKGMTRLNIMRATPQDSGEYTCEAINPSGKDFTHSQVQVIGMALDRSTPSTSRCPSPCIPSLSSRSLEPRAPAITRPLKDVVVSVGTPKPQLRVFNKFGALESIATLTVEEEVSVHLPKMPIFTKKLQDVTVKQVKLQLSSCSEPPSSPRSFPETDSCQIDQHNGVGSV</sequence>
<feature type="compositionally biased region" description="Low complexity" evidence="1">
    <location>
        <begin position="152"/>
        <end position="163"/>
    </location>
</feature>
<evidence type="ECO:0000313" key="4">
    <source>
        <dbReference type="Proteomes" id="UP001331761"/>
    </source>
</evidence>